<dbReference type="InterPro" id="IPR002068">
    <property type="entry name" value="A-crystallin/Hsp20_dom"/>
</dbReference>
<dbReference type="PANTHER" id="PTHR11527">
    <property type="entry name" value="HEAT-SHOCK PROTEIN 20 FAMILY MEMBER"/>
    <property type="match status" value="1"/>
</dbReference>
<dbReference type="PROSITE" id="PS01031">
    <property type="entry name" value="SHSP"/>
    <property type="match status" value="1"/>
</dbReference>
<dbReference type="InterPro" id="IPR031107">
    <property type="entry name" value="Small_HSP"/>
</dbReference>
<dbReference type="Gene3D" id="2.60.40.790">
    <property type="match status" value="1"/>
</dbReference>
<feature type="domain" description="SHSP" evidence="1">
    <location>
        <begin position="29"/>
        <end position="141"/>
    </location>
</feature>
<dbReference type="AlphaFoldDB" id="A0A1W1E8K6"/>
<evidence type="ECO:0000259" key="1">
    <source>
        <dbReference type="PROSITE" id="PS01031"/>
    </source>
</evidence>
<dbReference type="InterPro" id="IPR008978">
    <property type="entry name" value="HSP20-like_chaperone"/>
</dbReference>
<proteinExistence type="predicted"/>
<accession>A0A1W1E8K6</accession>
<gene>
    <name evidence="2" type="ORF">MNB_SV-4-1098</name>
</gene>
<dbReference type="EMBL" id="FPIB01000012">
    <property type="protein sequence ID" value="SFV90260.1"/>
    <property type="molecule type" value="Genomic_DNA"/>
</dbReference>
<reference evidence="2" key="1">
    <citation type="submission" date="2016-10" db="EMBL/GenBank/DDBJ databases">
        <authorList>
            <person name="de Groot N.N."/>
        </authorList>
    </citation>
    <scope>NUCLEOTIDE SEQUENCE</scope>
</reference>
<dbReference type="SUPFAM" id="SSF49764">
    <property type="entry name" value="HSP20-like chaperones"/>
    <property type="match status" value="1"/>
</dbReference>
<keyword evidence="2" id="KW-0346">Stress response</keyword>
<organism evidence="2">
    <name type="scientific">hydrothermal vent metagenome</name>
    <dbReference type="NCBI Taxonomy" id="652676"/>
    <lineage>
        <taxon>unclassified sequences</taxon>
        <taxon>metagenomes</taxon>
        <taxon>ecological metagenomes</taxon>
    </lineage>
</organism>
<sequence length="141" mass="15788">MDVAKTAKEVANTVEEKVEKGLEVAKETFANVASHLPFANLAKKGSDGFAIEIDLPGVKKEDIELQIEDNILTVKAVRKMKNEVKKEDYYLCESNFGLISRSFVLPEGIDKEKIDAHFEDGRLYISLEKEESRKAKSIAVN</sequence>
<dbReference type="CDD" id="cd06464">
    <property type="entry name" value="ACD_sHsps-like"/>
    <property type="match status" value="1"/>
</dbReference>
<name>A0A1W1E8K6_9ZZZZ</name>
<dbReference type="Pfam" id="PF00011">
    <property type="entry name" value="HSP20"/>
    <property type="match status" value="1"/>
</dbReference>
<protein>
    <submittedName>
        <fullName evidence="2">Heat shock protein Hsp20</fullName>
    </submittedName>
</protein>
<evidence type="ECO:0000313" key="2">
    <source>
        <dbReference type="EMBL" id="SFV90260.1"/>
    </source>
</evidence>